<dbReference type="PANTHER" id="PTHR42648:SF27">
    <property type="entry name" value="RNA-DIRECTED DNA POLYMERASE"/>
    <property type="match status" value="1"/>
</dbReference>
<dbReference type="AlphaFoldDB" id="A0AAV8RHG7"/>
<comment type="caution">
    <text evidence="2">The sequence shown here is derived from an EMBL/GenBank/DDBJ whole genome shotgun (WGS) entry which is preliminary data.</text>
</comment>
<sequence>MVGNHVRKTTEWIEKLTCLGIVLEDNLCVDLILQFLPDSFSHFIINFNMSKFKVTLPELLNMLREAESVIKKEKPVLYIGETKKKRKASKTLKKGQGHRKTRSVYHICNLLQVLARPGRLVRGEMDFKMGNGARVDAVAVGEWTPHYTPQLNGVSERRNCTLLDMVRSMMSFADLHVSFWGYALETIAYLLNRVPSKSVVSIPYEIWKRKKSDLKIVKIWDCSVHVRRHNPDKLESRTEWCTFVGYPKETCGYYFYQPNDRNVFIVERALFLKKEHILGGNSGSEIKLSEVGEPSSRIIPEPESVHVPNVQVPTLHRSNRVSHPPERYVGYISGDDSHDIDPQTYEEAIMSIDSGK</sequence>
<evidence type="ECO:0000259" key="1">
    <source>
        <dbReference type="Pfam" id="PF25597"/>
    </source>
</evidence>
<dbReference type="Gene3D" id="3.30.420.10">
    <property type="entry name" value="Ribonuclease H-like superfamily/Ribonuclease H"/>
    <property type="match status" value="1"/>
</dbReference>
<dbReference type="PANTHER" id="PTHR42648">
    <property type="entry name" value="TRANSPOSASE, PUTATIVE-RELATED"/>
    <property type="match status" value="1"/>
</dbReference>
<reference evidence="2 3" key="1">
    <citation type="submission" date="2022-12" db="EMBL/GenBank/DDBJ databases">
        <title>Chromosome-scale assembly of the Ensete ventricosum genome.</title>
        <authorList>
            <person name="Dussert Y."/>
            <person name="Stocks J."/>
            <person name="Wendawek A."/>
            <person name="Woldeyes F."/>
            <person name="Nichols R.A."/>
            <person name="Borrell J.S."/>
        </authorList>
    </citation>
    <scope>NUCLEOTIDE SEQUENCE [LARGE SCALE GENOMIC DNA]</scope>
    <source>
        <strain evidence="3">cv. Maze</strain>
        <tissue evidence="2">Seeds</tissue>
    </source>
</reference>
<dbReference type="SUPFAM" id="SSF53098">
    <property type="entry name" value="Ribonuclease H-like"/>
    <property type="match status" value="1"/>
</dbReference>
<dbReference type="Proteomes" id="UP001222027">
    <property type="component" value="Unassembled WGS sequence"/>
</dbReference>
<protein>
    <recommendedName>
        <fullName evidence="1">Retroviral polymerase SH3-like domain-containing protein</fullName>
    </recommendedName>
</protein>
<proteinExistence type="predicted"/>
<dbReference type="EMBL" id="JAQQAF010000003">
    <property type="protein sequence ID" value="KAJ8498092.1"/>
    <property type="molecule type" value="Genomic_DNA"/>
</dbReference>
<dbReference type="InterPro" id="IPR057670">
    <property type="entry name" value="SH3_retrovirus"/>
</dbReference>
<evidence type="ECO:0000313" key="2">
    <source>
        <dbReference type="EMBL" id="KAJ8498092.1"/>
    </source>
</evidence>
<organism evidence="2 3">
    <name type="scientific">Ensete ventricosum</name>
    <name type="common">Abyssinian banana</name>
    <name type="synonym">Musa ensete</name>
    <dbReference type="NCBI Taxonomy" id="4639"/>
    <lineage>
        <taxon>Eukaryota</taxon>
        <taxon>Viridiplantae</taxon>
        <taxon>Streptophyta</taxon>
        <taxon>Embryophyta</taxon>
        <taxon>Tracheophyta</taxon>
        <taxon>Spermatophyta</taxon>
        <taxon>Magnoliopsida</taxon>
        <taxon>Liliopsida</taxon>
        <taxon>Zingiberales</taxon>
        <taxon>Musaceae</taxon>
        <taxon>Ensete</taxon>
    </lineage>
</organism>
<gene>
    <name evidence="2" type="ORF">OPV22_008644</name>
</gene>
<dbReference type="Pfam" id="PF14223">
    <property type="entry name" value="Retrotran_gag_2"/>
    <property type="match status" value="1"/>
</dbReference>
<evidence type="ECO:0000313" key="3">
    <source>
        <dbReference type="Proteomes" id="UP001222027"/>
    </source>
</evidence>
<accession>A0AAV8RHG7</accession>
<keyword evidence="3" id="KW-1185">Reference proteome</keyword>
<feature type="domain" description="Retroviral polymerase SH3-like" evidence="1">
    <location>
        <begin position="222"/>
        <end position="274"/>
    </location>
</feature>
<dbReference type="InterPro" id="IPR036397">
    <property type="entry name" value="RNaseH_sf"/>
</dbReference>
<dbReference type="Pfam" id="PF25597">
    <property type="entry name" value="SH3_retrovirus"/>
    <property type="match status" value="1"/>
</dbReference>
<dbReference type="GO" id="GO:0003676">
    <property type="term" value="F:nucleic acid binding"/>
    <property type="evidence" value="ECO:0007669"/>
    <property type="project" value="InterPro"/>
</dbReference>
<dbReference type="InterPro" id="IPR012337">
    <property type="entry name" value="RNaseH-like_sf"/>
</dbReference>
<name>A0AAV8RHG7_ENSVE</name>
<dbReference type="InterPro" id="IPR039537">
    <property type="entry name" value="Retrotran_Ty1/copia-like"/>
</dbReference>